<name>A0A0A8YS74_ARUDO</name>
<reference evidence="1" key="2">
    <citation type="journal article" date="2015" name="Data Brief">
        <title>Shoot transcriptome of the giant reed, Arundo donax.</title>
        <authorList>
            <person name="Barrero R.A."/>
            <person name="Guerrero F.D."/>
            <person name="Moolhuijzen P."/>
            <person name="Goolsby J.A."/>
            <person name="Tidwell J."/>
            <person name="Bellgard S.E."/>
            <person name="Bellgard M.I."/>
        </authorList>
    </citation>
    <scope>NUCLEOTIDE SEQUENCE</scope>
    <source>
        <tissue evidence="1">Shoot tissue taken approximately 20 cm above the soil surface</tissue>
    </source>
</reference>
<evidence type="ECO:0000313" key="1">
    <source>
        <dbReference type="EMBL" id="JAD29281.1"/>
    </source>
</evidence>
<dbReference type="EMBL" id="GBRH01268614">
    <property type="protein sequence ID" value="JAD29281.1"/>
    <property type="molecule type" value="Transcribed_RNA"/>
</dbReference>
<proteinExistence type="predicted"/>
<reference evidence="1" key="1">
    <citation type="submission" date="2014-09" db="EMBL/GenBank/DDBJ databases">
        <authorList>
            <person name="Magalhaes I.L.F."/>
            <person name="Oliveira U."/>
            <person name="Santos F.R."/>
            <person name="Vidigal T.H.D.A."/>
            <person name="Brescovit A.D."/>
            <person name="Santos A.J."/>
        </authorList>
    </citation>
    <scope>NUCLEOTIDE SEQUENCE</scope>
    <source>
        <tissue evidence="1">Shoot tissue taken approximately 20 cm above the soil surface</tissue>
    </source>
</reference>
<accession>A0A0A8YS74</accession>
<organism evidence="1">
    <name type="scientific">Arundo donax</name>
    <name type="common">Giant reed</name>
    <name type="synonym">Donax arundinaceus</name>
    <dbReference type="NCBI Taxonomy" id="35708"/>
    <lineage>
        <taxon>Eukaryota</taxon>
        <taxon>Viridiplantae</taxon>
        <taxon>Streptophyta</taxon>
        <taxon>Embryophyta</taxon>
        <taxon>Tracheophyta</taxon>
        <taxon>Spermatophyta</taxon>
        <taxon>Magnoliopsida</taxon>
        <taxon>Liliopsida</taxon>
        <taxon>Poales</taxon>
        <taxon>Poaceae</taxon>
        <taxon>PACMAD clade</taxon>
        <taxon>Arundinoideae</taxon>
        <taxon>Arundineae</taxon>
        <taxon>Arundo</taxon>
    </lineage>
</organism>
<dbReference type="AlphaFoldDB" id="A0A0A8YS74"/>
<sequence>MMPLFATFGLCRPPRCT</sequence>
<protein>
    <submittedName>
        <fullName evidence="1">TIDP3108</fullName>
    </submittedName>
</protein>